<comment type="caution">
    <text evidence="12">Lacks conserved residue(s) required for the propagation of feature annotation.</text>
</comment>
<evidence type="ECO:0000256" key="1">
    <source>
        <dbReference type="ARBA" id="ARBA00004610"/>
    </source>
</evidence>
<dbReference type="AlphaFoldDB" id="A0A0P5Z3Z4"/>
<proteinExistence type="inferred from homology"/>
<evidence type="ECO:0000256" key="8">
    <source>
        <dbReference type="ARBA" id="ARBA00022989"/>
    </source>
</evidence>
<protein>
    <recommendedName>
        <fullName evidence="12">Innexin</fullName>
    </recommendedName>
</protein>
<comment type="subcellular location">
    <subcellularLocation>
        <location evidence="1">Cell junction</location>
        <location evidence="1">Gap junction</location>
    </subcellularLocation>
    <subcellularLocation>
        <location evidence="2 12">Cell membrane</location>
        <topology evidence="2 12">Multi-pass membrane protein</topology>
    </subcellularLocation>
</comment>
<reference evidence="13 14" key="1">
    <citation type="submission" date="2016-03" db="EMBL/GenBank/DDBJ databases">
        <title>EvidentialGene: Evidence-directed Construction of Genes on Genomes.</title>
        <authorList>
            <person name="Gilbert D.G."/>
            <person name="Choi J.-H."/>
            <person name="Mockaitis K."/>
            <person name="Colbourne J."/>
            <person name="Pfrender M."/>
        </authorList>
    </citation>
    <scope>NUCLEOTIDE SEQUENCE [LARGE SCALE GENOMIC DNA]</scope>
    <source>
        <strain evidence="13 14">Xinb3</strain>
        <tissue evidence="13">Complete organism</tissue>
    </source>
</reference>
<dbReference type="GO" id="GO:0005921">
    <property type="term" value="C:gap junction"/>
    <property type="evidence" value="ECO:0007669"/>
    <property type="project" value="UniProtKB-SubCell"/>
</dbReference>
<evidence type="ECO:0000313" key="13">
    <source>
        <dbReference type="EMBL" id="KZS10407.1"/>
    </source>
</evidence>
<dbReference type="STRING" id="35525.A0A0P5Z3Z4"/>
<evidence type="ECO:0000256" key="3">
    <source>
        <dbReference type="ARBA" id="ARBA00022448"/>
    </source>
</evidence>
<dbReference type="GO" id="GO:0005886">
    <property type="term" value="C:plasma membrane"/>
    <property type="evidence" value="ECO:0007669"/>
    <property type="project" value="UniProtKB-SubCell"/>
</dbReference>
<keyword evidence="4" id="KW-1003">Cell membrane</keyword>
<organism evidence="13 14">
    <name type="scientific">Daphnia magna</name>
    <dbReference type="NCBI Taxonomy" id="35525"/>
    <lineage>
        <taxon>Eukaryota</taxon>
        <taxon>Metazoa</taxon>
        <taxon>Ecdysozoa</taxon>
        <taxon>Arthropoda</taxon>
        <taxon>Crustacea</taxon>
        <taxon>Branchiopoda</taxon>
        <taxon>Diplostraca</taxon>
        <taxon>Cladocera</taxon>
        <taxon>Anomopoda</taxon>
        <taxon>Daphniidae</taxon>
        <taxon>Daphnia</taxon>
    </lineage>
</organism>
<sequence length="397" mass="45028">MTLIGLLGSFAGFVRVRYLHDKADIDNAIFRLHYRFTSAFFFAACVIITAFDLIGSPIDCITDDAISRPEVINTYCWIQHTFTLPGSSKLAGGKVVEYPQAFQGVGPAYEGQGERRIHSYYQWVPFVLFLQGILFYLPHWIWKQCEDGQVRNMTDGSRGLLLGWVAEDRKMRSSALSDYLQETLHTRGRLALVYIACEVLNFVNVVGNIFFIDKFLNGAFLDYGTRVIQYSNMDQEDRDDVLIEVFPRMTKCTFHRYGPSGSIQTHDALCVLAWNIFNEKIYIFLWFWLILLSVLSALALAYRLVIVVSPIARLFVMRRVSSPSIDSAETVIRRVPFGDYFLIHMLGKNLEGFLFNGLIDDLAHRFTAGNDAGKINSSTGLETAPILNARYGSPGER</sequence>
<dbReference type="Pfam" id="PF00876">
    <property type="entry name" value="Innexin"/>
    <property type="match status" value="1"/>
</dbReference>
<dbReference type="PROSITE" id="PS51013">
    <property type="entry name" value="PANNEXIN"/>
    <property type="match status" value="1"/>
</dbReference>
<keyword evidence="6" id="KW-0303">Gap junction</keyword>
<feature type="transmembrane region" description="Helical" evidence="12">
    <location>
        <begin position="285"/>
        <end position="309"/>
    </location>
</feature>
<dbReference type="PANTHER" id="PTHR11893:SF37">
    <property type="entry name" value="INNEXIN INX3"/>
    <property type="match status" value="1"/>
</dbReference>
<evidence type="ECO:0000256" key="11">
    <source>
        <dbReference type="ARBA" id="ARBA00023303"/>
    </source>
</evidence>
<keyword evidence="8 12" id="KW-1133">Transmembrane helix</keyword>
<keyword evidence="11 12" id="KW-0407">Ion channel</keyword>
<comment type="similarity">
    <text evidence="12">Belongs to the pannexin family.</text>
</comment>
<dbReference type="GO" id="GO:0007602">
    <property type="term" value="P:phototransduction"/>
    <property type="evidence" value="ECO:0007669"/>
    <property type="project" value="TreeGrafter"/>
</dbReference>
<keyword evidence="14" id="KW-1185">Reference proteome</keyword>
<comment type="caution">
    <text evidence="13">The sequence shown here is derived from an EMBL/GenBank/DDBJ whole genome shotgun (WGS) entry which is preliminary data.</text>
</comment>
<keyword evidence="10 12" id="KW-0472">Membrane</keyword>
<keyword evidence="3 12" id="KW-0813">Transport</keyword>
<dbReference type="PANTHER" id="PTHR11893">
    <property type="entry name" value="INNEXIN"/>
    <property type="match status" value="1"/>
</dbReference>
<name>A0A0P5Z3Z4_9CRUS</name>
<evidence type="ECO:0000256" key="4">
    <source>
        <dbReference type="ARBA" id="ARBA00022475"/>
    </source>
</evidence>
<accession>A0A0P5Z3Z4</accession>
<dbReference type="Proteomes" id="UP000076858">
    <property type="component" value="Unassembled WGS sequence"/>
</dbReference>
<dbReference type="GO" id="GO:0005243">
    <property type="term" value="F:gap junction channel activity"/>
    <property type="evidence" value="ECO:0007669"/>
    <property type="project" value="TreeGrafter"/>
</dbReference>
<evidence type="ECO:0000313" key="14">
    <source>
        <dbReference type="Proteomes" id="UP000076858"/>
    </source>
</evidence>
<feature type="transmembrane region" description="Helical" evidence="12">
    <location>
        <begin position="35"/>
        <end position="54"/>
    </location>
</feature>
<gene>
    <name evidence="12" type="primary">inx</name>
    <name evidence="13" type="ORF">APZ42_025130</name>
</gene>
<evidence type="ECO:0000256" key="5">
    <source>
        <dbReference type="ARBA" id="ARBA00022692"/>
    </source>
</evidence>
<dbReference type="EMBL" id="LRGB01001806">
    <property type="protein sequence ID" value="KZS10407.1"/>
    <property type="molecule type" value="Genomic_DNA"/>
</dbReference>
<evidence type="ECO:0000256" key="10">
    <source>
        <dbReference type="ARBA" id="ARBA00023136"/>
    </source>
</evidence>
<dbReference type="PRINTS" id="PR01262">
    <property type="entry name" value="INNEXIN"/>
</dbReference>
<dbReference type="GO" id="GO:0034220">
    <property type="term" value="P:monoatomic ion transmembrane transport"/>
    <property type="evidence" value="ECO:0007669"/>
    <property type="project" value="UniProtKB-KW"/>
</dbReference>
<keyword evidence="7" id="KW-0965">Cell junction</keyword>
<keyword evidence="9 12" id="KW-0406">Ion transport</keyword>
<keyword evidence="5 12" id="KW-0812">Transmembrane</keyword>
<dbReference type="InterPro" id="IPR000990">
    <property type="entry name" value="Innexin"/>
</dbReference>
<evidence type="ECO:0000256" key="9">
    <source>
        <dbReference type="ARBA" id="ARBA00023065"/>
    </source>
</evidence>
<feature type="transmembrane region" description="Helical" evidence="12">
    <location>
        <begin position="123"/>
        <end position="142"/>
    </location>
</feature>
<evidence type="ECO:0000256" key="7">
    <source>
        <dbReference type="ARBA" id="ARBA00022949"/>
    </source>
</evidence>
<comment type="function">
    <text evidence="12">Structural component of the gap junctions.</text>
</comment>
<evidence type="ECO:0000256" key="6">
    <source>
        <dbReference type="ARBA" id="ARBA00022868"/>
    </source>
</evidence>
<evidence type="ECO:0000256" key="12">
    <source>
        <dbReference type="RuleBase" id="RU010713"/>
    </source>
</evidence>
<evidence type="ECO:0000256" key="2">
    <source>
        <dbReference type="ARBA" id="ARBA00004651"/>
    </source>
</evidence>
<dbReference type="OrthoDB" id="5867527at2759"/>